<evidence type="ECO:0000259" key="4">
    <source>
        <dbReference type="Pfam" id="PF01551"/>
    </source>
</evidence>
<dbReference type="InterPro" id="IPR057309">
    <property type="entry name" value="PcsB_CC"/>
</dbReference>
<dbReference type="InterPro" id="IPR011055">
    <property type="entry name" value="Dup_hybrid_motif"/>
</dbReference>
<dbReference type="InterPro" id="IPR016047">
    <property type="entry name" value="M23ase_b-sheet_dom"/>
</dbReference>
<evidence type="ECO:0000313" key="6">
    <source>
        <dbReference type="EMBL" id="MBM6616305.1"/>
    </source>
</evidence>
<dbReference type="Proteomes" id="UP001518925">
    <property type="component" value="Unassembled WGS sequence"/>
</dbReference>
<dbReference type="Gene3D" id="6.10.250.3150">
    <property type="match status" value="1"/>
</dbReference>
<accession>A0ABS2DE46</accession>
<dbReference type="PANTHER" id="PTHR21666:SF270">
    <property type="entry name" value="MUREIN HYDROLASE ACTIVATOR ENVC"/>
    <property type="match status" value="1"/>
</dbReference>
<evidence type="ECO:0000259" key="5">
    <source>
        <dbReference type="Pfam" id="PF24568"/>
    </source>
</evidence>
<comment type="caution">
    <text evidence="6">The sequence shown here is derived from an EMBL/GenBank/DDBJ whole genome shotgun (WGS) entry which is preliminary data.</text>
</comment>
<feature type="domain" description="Peptidoglycan hydrolase PcsB coiled-coil" evidence="5">
    <location>
        <begin position="108"/>
        <end position="182"/>
    </location>
</feature>
<feature type="signal peptide" evidence="3">
    <location>
        <begin position="1"/>
        <end position="21"/>
    </location>
</feature>
<feature type="chain" id="PRO_5045991710" evidence="3">
    <location>
        <begin position="22"/>
        <end position="410"/>
    </location>
</feature>
<keyword evidence="1 3" id="KW-0732">Signal</keyword>
<dbReference type="SUPFAM" id="SSF51261">
    <property type="entry name" value="Duplicated hybrid motif"/>
    <property type="match status" value="1"/>
</dbReference>
<feature type="compositionally biased region" description="Basic and acidic residues" evidence="2">
    <location>
        <begin position="36"/>
        <end position="54"/>
    </location>
</feature>
<reference evidence="6 7" key="1">
    <citation type="submission" date="2021-02" db="EMBL/GenBank/DDBJ databases">
        <title>Bacillus sp. RD4P76, an endophyte from a halophyte.</title>
        <authorList>
            <person name="Sun J.-Q."/>
        </authorList>
    </citation>
    <scope>NUCLEOTIDE SEQUENCE [LARGE SCALE GENOMIC DNA]</scope>
    <source>
        <strain evidence="6 7">RD4P76</strain>
    </source>
</reference>
<dbReference type="InterPro" id="IPR050570">
    <property type="entry name" value="Cell_wall_metabolism_enzyme"/>
</dbReference>
<organism evidence="6 7">
    <name type="scientific">Bacillus suaedaesalsae</name>
    <dbReference type="NCBI Taxonomy" id="2810349"/>
    <lineage>
        <taxon>Bacteria</taxon>
        <taxon>Bacillati</taxon>
        <taxon>Bacillota</taxon>
        <taxon>Bacilli</taxon>
        <taxon>Bacillales</taxon>
        <taxon>Bacillaceae</taxon>
        <taxon>Bacillus</taxon>
    </lineage>
</organism>
<keyword evidence="7" id="KW-1185">Reference proteome</keyword>
<dbReference type="EMBL" id="JAFELM010000009">
    <property type="protein sequence ID" value="MBM6616305.1"/>
    <property type="molecule type" value="Genomic_DNA"/>
</dbReference>
<feature type="region of interest" description="Disordered" evidence="2">
    <location>
        <begin position="31"/>
        <end position="54"/>
    </location>
</feature>
<name>A0ABS2DE46_9BACI</name>
<gene>
    <name evidence="6" type="ORF">JR050_01230</name>
</gene>
<dbReference type="Pfam" id="PF24568">
    <property type="entry name" value="CC_PcsB"/>
    <property type="match status" value="1"/>
</dbReference>
<protein>
    <submittedName>
        <fullName evidence="6">Peptidoglycan DD-metalloendopeptidase family protein</fullName>
    </submittedName>
</protein>
<proteinExistence type="predicted"/>
<dbReference type="RefSeq" id="WP_204201699.1">
    <property type="nucleotide sequence ID" value="NZ_JAFELM010000009.1"/>
</dbReference>
<feature type="domain" description="M23ase beta-sheet core" evidence="4">
    <location>
        <begin position="301"/>
        <end position="395"/>
    </location>
</feature>
<dbReference type="Pfam" id="PF01551">
    <property type="entry name" value="Peptidase_M23"/>
    <property type="match status" value="1"/>
</dbReference>
<evidence type="ECO:0000256" key="2">
    <source>
        <dbReference type="SAM" id="MobiDB-lite"/>
    </source>
</evidence>
<feature type="compositionally biased region" description="Polar residues" evidence="2">
    <location>
        <begin position="270"/>
        <end position="282"/>
    </location>
</feature>
<dbReference type="PANTHER" id="PTHR21666">
    <property type="entry name" value="PEPTIDASE-RELATED"/>
    <property type="match status" value="1"/>
</dbReference>
<feature type="region of interest" description="Disordered" evidence="2">
    <location>
        <begin position="262"/>
        <end position="298"/>
    </location>
</feature>
<dbReference type="CDD" id="cd12797">
    <property type="entry name" value="M23_peptidase"/>
    <property type="match status" value="1"/>
</dbReference>
<evidence type="ECO:0000256" key="1">
    <source>
        <dbReference type="ARBA" id="ARBA00022729"/>
    </source>
</evidence>
<evidence type="ECO:0000256" key="3">
    <source>
        <dbReference type="SAM" id="SignalP"/>
    </source>
</evidence>
<sequence>MRRKLLTFVVAIVTVSTMSLASYSEVAASTKSDLNNQKKELEKKQSEVKSELNEKKGEFEQVEAQIDKLNQDIKQLDLAQAETGNNIRTQEAEIIKTEEGIVQTQEEIKVVEARIAERNELLKERVKTLQATGGMVQYLEVLLGSKSFSDFIDRATAVSTIYKADKDIIKQHEEDKALVEKKKNELEELLQSLETRLGELENLLVTQKAQAKQKQSLMGTLEAKQEEMQHEIHDIEDEAAIIAAEKAAIVKELARIKRAEEEAKKQKQAGQTVTNPSPSSTGFIRPAAGPVTSEFGPRWGRMHNGIDIGKRGGSVPIVAAAAGTVSTSKYSSSYGNVVYVVHSMNGKIYTTVYAHMESRSVSVGQAVGQGQTLGYMGNTGRSTGPHLHFEIHVGGWSKSNARNPRNYVNF</sequence>
<evidence type="ECO:0000313" key="7">
    <source>
        <dbReference type="Proteomes" id="UP001518925"/>
    </source>
</evidence>
<dbReference type="Gene3D" id="2.70.70.10">
    <property type="entry name" value="Glucose Permease (Domain IIA)"/>
    <property type="match status" value="1"/>
</dbReference>